<dbReference type="InterPro" id="IPR011576">
    <property type="entry name" value="Pyridox_Oxase_N"/>
</dbReference>
<dbReference type="EMBL" id="FNFI01000006">
    <property type="protein sequence ID" value="SDK27757.1"/>
    <property type="molecule type" value="Genomic_DNA"/>
</dbReference>
<keyword evidence="4 6" id="KW-0560">Oxidoreductase</keyword>
<evidence type="ECO:0000313" key="8">
    <source>
        <dbReference type="Proteomes" id="UP000242700"/>
    </source>
</evidence>
<reference evidence="8" key="1">
    <citation type="submission" date="2016-10" db="EMBL/GenBank/DDBJ databases">
        <authorList>
            <person name="Varghese N."/>
            <person name="Submissions S."/>
        </authorList>
    </citation>
    <scope>NUCLEOTIDE SEQUENCE [LARGE SCALE GENOMIC DNA]</scope>
    <source>
        <strain evidence="8">CGMCC 1.8911</strain>
    </source>
</reference>
<name>A0A1G9AKB7_9STAP</name>
<dbReference type="Proteomes" id="UP001519348">
    <property type="component" value="Unassembled WGS sequence"/>
</dbReference>
<dbReference type="PANTHER" id="PTHR10851">
    <property type="entry name" value="PYRIDOXINE-5-PHOSPHATE OXIDASE"/>
    <property type="match status" value="1"/>
</dbReference>
<keyword evidence="2" id="KW-0285">Flavoprotein</keyword>
<dbReference type="AlphaFoldDB" id="A0A1G9AKB7"/>
<dbReference type="RefSeq" id="WP_092597757.1">
    <property type="nucleotide sequence ID" value="NZ_BMCN01000002.1"/>
</dbReference>
<comment type="cofactor">
    <cofactor evidence="1">
        <name>FMN</name>
        <dbReference type="ChEBI" id="CHEBI:58210"/>
    </cofactor>
</comment>
<dbReference type="Proteomes" id="UP000242700">
    <property type="component" value="Unassembled WGS sequence"/>
</dbReference>
<keyword evidence="9" id="KW-1185">Reference proteome</keyword>
<dbReference type="GO" id="GO:0010181">
    <property type="term" value="F:FMN binding"/>
    <property type="evidence" value="ECO:0007669"/>
    <property type="project" value="InterPro"/>
</dbReference>
<evidence type="ECO:0000313" key="9">
    <source>
        <dbReference type="Proteomes" id="UP001519348"/>
    </source>
</evidence>
<dbReference type="STRING" id="586411.SAMN05216187_106163"/>
<evidence type="ECO:0000259" key="5">
    <source>
        <dbReference type="Pfam" id="PF01243"/>
    </source>
</evidence>
<dbReference type="InterPro" id="IPR000659">
    <property type="entry name" value="Pyridox_Oxase"/>
</dbReference>
<evidence type="ECO:0000313" key="7">
    <source>
        <dbReference type="EMBL" id="SDK27757.1"/>
    </source>
</evidence>
<dbReference type="EC" id="1.4.3.5" evidence="6"/>
<keyword evidence="3" id="KW-0288">FMN</keyword>
<dbReference type="PANTHER" id="PTHR10851:SF0">
    <property type="entry name" value="PYRIDOXINE-5'-PHOSPHATE OXIDASE"/>
    <property type="match status" value="1"/>
</dbReference>
<gene>
    <name evidence="6" type="ORF">J2Z27_002032</name>
    <name evidence="7" type="ORF">SAMN05216187_106163</name>
</gene>
<dbReference type="SUPFAM" id="SSF50475">
    <property type="entry name" value="FMN-binding split barrel"/>
    <property type="match status" value="1"/>
</dbReference>
<dbReference type="Gene3D" id="2.30.110.10">
    <property type="entry name" value="Electron Transport, Fmn-binding Protein, Chain A"/>
    <property type="match status" value="1"/>
</dbReference>
<protein>
    <submittedName>
        <fullName evidence="7">Pyridoxamine 5'-phosphate oxidase</fullName>
        <ecNumber evidence="6">1.4.3.5</ecNumber>
    </submittedName>
</protein>
<evidence type="ECO:0000313" key="6">
    <source>
        <dbReference type="EMBL" id="MBP1952951.1"/>
    </source>
</evidence>
<organism evidence="7 8">
    <name type="scientific">Jeotgalicoccus aerolatus</name>
    <dbReference type="NCBI Taxonomy" id="709510"/>
    <lineage>
        <taxon>Bacteria</taxon>
        <taxon>Bacillati</taxon>
        <taxon>Bacillota</taxon>
        <taxon>Bacilli</taxon>
        <taxon>Bacillales</taxon>
        <taxon>Staphylococcaceae</taxon>
        <taxon>Jeotgalicoccus</taxon>
    </lineage>
</organism>
<dbReference type="GO" id="GO:0004733">
    <property type="term" value="F:pyridoxamine phosphate oxidase activity"/>
    <property type="evidence" value="ECO:0007669"/>
    <property type="project" value="UniProtKB-EC"/>
</dbReference>
<dbReference type="Pfam" id="PF01243">
    <property type="entry name" value="PNPOx_N"/>
    <property type="match status" value="1"/>
</dbReference>
<evidence type="ECO:0000256" key="2">
    <source>
        <dbReference type="ARBA" id="ARBA00022630"/>
    </source>
</evidence>
<dbReference type="OrthoDB" id="9780392at2"/>
<evidence type="ECO:0000256" key="3">
    <source>
        <dbReference type="ARBA" id="ARBA00022643"/>
    </source>
</evidence>
<dbReference type="GO" id="GO:0008615">
    <property type="term" value="P:pyridoxine biosynthetic process"/>
    <property type="evidence" value="ECO:0007669"/>
    <property type="project" value="InterPro"/>
</dbReference>
<dbReference type="EMBL" id="JAGGKN010000007">
    <property type="protein sequence ID" value="MBP1952951.1"/>
    <property type="molecule type" value="Genomic_DNA"/>
</dbReference>
<reference evidence="7" key="2">
    <citation type="submission" date="2016-10" db="EMBL/GenBank/DDBJ databases">
        <authorList>
            <person name="de Groot N.N."/>
        </authorList>
    </citation>
    <scope>NUCLEOTIDE SEQUENCE [LARGE SCALE GENOMIC DNA]</scope>
    <source>
        <strain evidence="7">CGMCC 1.8911</strain>
    </source>
</reference>
<sequence length="174" mass="20139">MNFNDLLKSTEKMTGPFPKPDQTMTDHPFDKLHEWYLYAYEDKVKEPHSMVLSTTEKNNAADSRVVLLKAADDSHLYFETAKSREKVTQLADNSSVALNFYWREHGRQIRIRGTASPAEDISHISDYLDASVRDLNAYKVSPSSFEFYQTLSEGGNSRFSYQLIDGKWQYKQHD</sequence>
<accession>A0A1G9AKB7</accession>
<dbReference type="InterPro" id="IPR012349">
    <property type="entry name" value="Split_barrel_FMN-bd"/>
</dbReference>
<evidence type="ECO:0000256" key="1">
    <source>
        <dbReference type="ARBA" id="ARBA00001917"/>
    </source>
</evidence>
<feature type="domain" description="Pyridoxamine 5'-phosphate oxidase N-terminal" evidence="5">
    <location>
        <begin position="40"/>
        <end position="122"/>
    </location>
</feature>
<evidence type="ECO:0000256" key="4">
    <source>
        <dbReference type="ARBA" id="ARBA00023002"/>
    </source>
</evidence>
<proteinExistence type="predicted"/>
<reference evidence="6 9" key="3">
    <citation type="submission" date="2021-03" db="EMBL/GenBank/DDBJ databases">
        <title>Genomic Encyclopedia of Type Strains, Phase IV (KMG-IV): sequencing the most valuable type-strain genomes for metagenomic binning, comparative biology and taxonomic classification.</title>
        <authorList>
            <person name="Goeker M."/>
        </authorList>
    </citation>
    <scope>NUCLEOTIDE SEQUENCE [LARGE SCALE GENOMIC DNA]</scope>
    <source>
        <strain evidence="6 9">DSM 22420</strain>
    </source>
</reference>